<proteinExistence type="predicted"/>
<dbReference type="EMBL" id="FOIQ01000002">
    <property type="protein sequence ID" value="SEV95574.1"/>
    <property type="molecule type" value="Genomic_DNA"/>
</dbReference>
<keyword evidence="2" id="KW-1185">Reference proteome</keyword>
<protein>
    <submittedName>
        <fullName evidence="1">Uncharacterized protein</fullName>
    </submittedName>
</protein>
<accession>A0A1I0N3D0</accession>
<sequence length="219" mass="24268">MECMKKIVNKKVWVLLIGSVFYASCSVGDDKIQDSFIDLYPSNMDYLNSGQKPSNNQTVSQGVFDGEWVIDGMVVATARLEVTNDSMKIILPEQAILQSSGVEALFPFGESDTTTTPVFNFPETTQIIKYKVVGLSREAGYATLYSGRSFCVTINDVGYRVDLISEENGTAMYSITTHLWSLGIPVDKIAVTNLQTREQQTKVLSSPMMLIYNTKKKVG</sequence>
<evidence type="ECO:0000313" key="1">
    <source>
        <dbReference type="EMBL" id="SEV95574.1"/>
    </source>
</evidence>
<dbReference type="Proteomes" id="UP000199373">
    <property type="component" value="Unassembled WGS sequence"/>
</dbReference>
<gene>
    <name evidence="1" type="ORF">SAMN04487850_0944</name>
</gene>
<dbReference type="AlphaFoldDB" id="A0A1I0N3D0"/>
<name>A0A1I0N3D0_9BACT</name>
<reference evidence="1 2" key="1">
    <citation type="submission" date="2016-10" db="EMBL/GenBank/DDBJ databases">
        <authorList>
            <person name="de Groot N.N."/>
        </authorList>
    </citation>
    <scope>NUCLEOTIDE SEQUENCE [LARGE SCALE GENOMIC DNA]</scope>
    <source>
        <strain evidence="1 2">TC2-24</strain>
    </source>
</reference>
<organism evidence="1 2">
    <name type="scientific">Prevotella aff. ruminicola Tc2-24</name>
    <dbReference type="NCBI Taxonomy" id="81582"/>
    <lineage>
        <taxon>Bacteria</taxon>
        <taxon>Pseudomonadati</taxon>
        <taxon>Bacteroidota</taxon>
        <taxon>Bacteroidia</taxon>
        <taxon>Bacteroidales</taxon>
        <taxon>Prevotellaceae</taxon>
        <taxon>Prevotella</taxon>
    </lineage>
</organism>
<evidence type="ECO:0000313" key="2">
    <source>
        <dbReference type="Proteomes" id="UP000199373"/>
    </source>
</evidence>